<evidence type="ECO:0000313" key="2">
    <source>
        <dbReference type="Proteomes" id="UP000198251"/>
    </source>
</evidence>
<dbReference type="EMBL" id="LT607733">
    <property type="protein sequence ID" value="SCG15973.1"/>
    <property type="molecule type" value="Genomic_DNA"/>
</dbReference>
<reference evidence="1 2" key="1">
    <citation type="submission" date="2016-06" db="EMBL/GenBank/DDBJ databases">
        <authorList>
            <person name="Kjaerup R.B."/>
            <person name="Dalgaard T.S."/>
            <person name="Juul-Madsen H.R."/>
        </authorList>
    </citation>
    <scope>NUCLEOTIDE SEQUENCE [LARGE SCALE GENOMIC DNA]</scope>
    <source>
        <strain evidence="1 2">DSM 43913</strain>
    </source>
</reference>
<protein>
    <submittedName>
        <fullName evidence="1">Uncharacterized protein</fullName>
    </submittedName>
</protein>
<dbReference type="RefSeq" id="WP_088999925.1">
    <property type="nucleotide sequence ID" value="NZ_JBFAAC010000005.1"/>
</dbReference>
<organism evidence="1 2">
    <name type="scientific">Micromonospora echinofusca</name>
    <dbReference type="NCBI Taxonomy" id="47858"/>
    <lineage>
        <taxon>Bacteria</taxon>
        <taxon>Bacillati</taxon>
        <taxon>Actinomycetota</taxon>
        <taxon>Actinomycetes</taxon>
        <taxon>Micromonosporales</taxon>
        <taxon>Micromonosporaceae</taxon>
        <taxon>Micromonospora</taxon>
    </lineage>
</organism>
<sequence length="285" mass="31283">MTGQVSPQRQNINTLAITLLGVLLAGALTYACAPINKQQEDKASDPLHLGEPAFHVSVREAFHEADDGTTWVFPTVLPLEALSFLNIQPTTRSSQGIVEHQEAADRRLTDLGGRRVGRSCTSECVSVSRYRVTLTGNRKQPVHIDSMRARIRAEQPAPSGTLLFIGPEGGGPVDVVYLDLDSPKKDALTVGEDGKPTGRVFTDVENRFAEEGEPLVFELVGATRRPVRYEWELVLEVTQDGRRETVVVDLGSGKPLHTVGWIEVPRYGIKYGRNPITYSIVESAQ</sequence>
<keyword evidence="2" id="KW-1185">Reference proteome</keyword>
<gene>
    <name evidence="1" type="ORF">GA0070610_2225</name>
</gene>
<evidence type="ECO:0000313" key="1">
    <source>
        <dbReference type="EMBL" id="SCG15973.1"/>
    </source>
</evidence>
<dbReference type="GeneID" id="95802041"/>
<name>A0A1C5G7S7_MICEH</name>
<dbReference type="Proteomes" id="UP000198251">
    <property type="component" value="Chromosome I"/>
</dbReference>
<accession>A0A1C5G7S7</accession>
<dbReference type="AlphaFoldDB" id="A0A1C5G7S7"/>
<proteinExistence type="predicted"/>